<sequence length="53" mass="5588">VPECSIRPLIVHDPHAPDYLSRSGDDGNMLGLGPRASRQSSGTPQCGHVGHVL</sequence>
<evidence type="ECO:0000313" key="2">
    <source>
        <dbReference type="EMBL" id="CAA9231347.1"/>
    </source>
</evidence>
<dbReference type="EMBL" id="CADCTK010000224">
    <property type="protein sequence ID" value="CAA9231347.1"/>
    <property type="molecule type" value="Genomic_DNA"/>
</dbReference>
<proteinExistence type="predicted"/>
<feature type="non-terminal residue" evidence="2">
    <location>
        <position position="53"/>
    </location>
</feature>
<name>A0A6J4HS69_9CHLR</name>
<reference evidence="2" key="1">
    <citation type="submission" date="2020-02" db="EMBL/GenBank/DDBJ databases">
        <authorList>
            <person name="Meier V. D."/>
        </authorList>
    </citation>
    <scope>NUCLEOTIDE SEQUENCE</scope>
    <source>
        <strain evidence="2">AVDCRST_MAG26</strain>
    </source>
</reference>
<protein>
    <submittedName>
        <fullName evidence="2">Uncharacterized protein</fullName>
    </submittedName>
</protein>
<accession>A0A6J4HS69</accession>
<evidence type="ECO:0000256" key="1">
    <source>
        <dbReference type="SAM" id="MobiDB-lite"/>
    </source>
</evidence>
<gene>
    <name evidence="2" type="ORF">AVDCRST_MAG26-985</name>
</gene>
<feature type="non-terminal residue" evidence="2">
    <location>
        <position position="1"/>
    </location>
</feature>
<dbReference type="AlphaFoldDB" id="A0A6J4HS69"/>
<organism evidence="2">
    <name type="scientific">uncultured Chloroflexia bacterium</name>
    <dbReference type="NCBI Taxonomy" id="1672391"/>
    <lineage>
        <taxon>Bacteria</taxon>
        <taxon>Bacillati</taxon>
        <taxon>Chloroflexota</taxon>
        <taxon>Chloroflexia</taxon>
        <taxon>environmental samples</taxon>
    </lineage>
</organism>
<feature type="region of interest" description="Disordered" evidence="1">
    <location>
        <begin position="15"/>
        <end position="53"/>
    </location>
</feature>